<evidence type="ECO:0000313" key="3">
    <source>
        <dbReference type="EMBL" id="MBA4620786.1"/>
    </source>
</evidence>
<feature type="compositionally biased region" description="Basic and acidic residues" evidence="1">
    <location>
        <begin position="1"/>
        <end position="21"/>
    </location>
</feature>
<protein>
    <recommendedName>
        <fullName evidence="2">DUF3615 domain-containing protein</fullName>
    </recommendedName>
</protein>
<dbReference type="EMBL" id="GISG01031752">
    <property type="protein sequence ID" value="MBA4620786.1"/>
    <property type="molecule type" value="Transcribed_RNA"/>
</dbReference>
<organism evidence="3">
    <name type="scientific">Opuntia streptacantha</name>
    <name type="common">Prickly pear cactus</name>
    <name type="synonym">Opuntia cardona</name>
    <dbReference type="NCBI Taxonomy" id="393608"/>
    <lineage>
        <taxon>Eukaryota</taxon>
        <taxon>Viridiplantae</taxon>
        <taxon>Streptophyta</taxon>
        <taxon>Embryophyta</taxon>
        <taxon>Tracheophyta</taxon>
        <taxon>Spermatophyta</taxon>
        <taxon>Magnoliopsida</taxon>
        <taxon>eudicotyledons</taxon>
        <taxon>Gunneridae</taxon>
        <taxon>Pentapetalae</taxon>
        <taxon>Caryophyllales</taxon>
        <taxon>Cactineae</taxon>
        <taxon>Cactaceae</taxon>
        <taxon>Opuntioideae</taxon>
        <taxon>Opuntia</taxon>
    </lineage>
</organism>
<dbReference type="AlphaFoldDB" id="A0A7C9CLZ4"/>
<feature type="domain" description="DUF3615" evidence="2">
    <location>
        <begin position="66"/>
        <end position="143"/>
    </location>
</feature>
<name>A0A7C9CLZ4_OPUST</name>
<dbReference type="Pfam" id="PF12274">
    <property type="entry name" value="DUF3615"/>
    <property type="match status" value="1"/>
</dbReference>
<reference evidence="3" key="1">
    <citation type="journal article" date="2013" name="J. Plant Res.">
        <title>Effect of fungi and light on seed germination of three Opuntia species from semiarid lands of central Mexico.</title>
        <authorList>
            <person name="Delgado-Sanchez P."/>
            <person name="Jimenez-Bremont J.F."/>
            <person name="Guerrero-Gonzalez Mde L."/>
            <person name="Flores J."/>
        </authorList>
    </citation>
    <scope>NUCLEOTIDE SEQUENCE</scope>
    <source>
        <tissue evidence="3">Cladode</tissue>
    </source>
</reference>
<accession>A0A7C9CLZ4</accession>
<feature type="region of interest" description="Disordered" evidence="1">
    <location>
        <begin position="1"/>
        <end position="27"/>
    </location>
</feature>
<evidence type="ECO:0000259" key="2">
    <source>
        <dbReference type="Pfam" id="PF12274"/>
    </source>
</evidence>
<proteinExistence type="predicted"/>
<reference evidence="3" key="2">
    <citation type="submission" date="2020-07" db="EMBL/GenBank/DDBJ databases">
        <authorList>
            <person name="Vera ALvarez R."/>
            <person name="Arias-Moreno D.M."/>
            <person name="Jimenez-Jacinto V."/>
            <person name="Jimenez-Bremont J.F."/>
            <person name="Swaminathan K."/>
            <person name="Moose S.P."/>
            <person name="Guerrero-Gonzalez M.L."/>
            <person name="Marino-Ramirez L."/>
            <person name="Landsman D."/>
            <person name="Rodriguez-Kessler M."/>
            <person name="Delgado-Sanchez P."/>
        </authorList>
    </citation>
    <scope>NUCLEOTIDE SEQUENCE</scope>
    <source>
        <tissue evidence="3">Cladode</tissue>
    </source>
</reference>
<evidence type="ECO:0000256" key="1">
    <source>
        <dbReference type="SAM" id="MobiDB-lite"/>
    </source>
</evidence>
<sequence length="194" mass="21712">MKRAEREAINAKLRESPERPSKRAIRYKGGYVPPPRFSKEQIREGMRRRDNKVAEAGLKFLNLKMASEGKSEYELVFVHKSAFFRSKLGPMFHGNFVARPSGDPNAEKRLFFVQCKLVHYEAIDCVDLGPADIGHGRGCKLCDLLGMTPPSCHPPGSKIGHGCDLCDAFRPSAPIFHPPGLKTDHLIIMPDPPY</sequence>
<dbReference type="InterPro" id="IPR022059">
    <property type="entry name" value="DUF3615"/>
</dbReference>